<name>C5D0F9_VARPS</name>
<dbReference type="SUPFAM" id="SSF53850">
    <property type="entry name" value="Periplasmic binding protein-like II"/>
    <property type="match status" value="1"/>
</dbReference>
<evidence type="ECO:0008006" key="4">
    <source>
        <dbReference type="Google" id="ProtNLM"/>
    </source>
</evidence>
<dbReference type="CDD" id="cd13578">
    <property type="entry name" value="PBP2_Bug27"/>
    <property type="match status" value="1"/>
</dbReference>
<evidence type="ECO:0000256" key="1">
    <source>
        <dbReference type="ARBA" id="ARBA00006987"/>
    </source>
</evidence>
<evidence type="ECO:0000313" key="3">
    <source>
        <dbReference type="EMBL" id="ACS22503.1"/>
    </source>
</evidence>
<proteinExistence type="inferred from homology"/>
<dbReference type="Gene3D" id="3.40.190.10">
    <property type="entry name" value="Periplasmic binding protein-like II"/>
    <property type="match status" value="1"/>
</dbReference>
<evidence type="ECO:0000256" key="2">
    <source>
        <dbReference type="SAM" id="SignalP"/>
    </source>
</evidence>
<dbReference type="OrthoDB" id="8678477at2"/>
<sequence precursor="true">MNKRIFLRAIATAALCAGSIPAIADNYPSRPVKIIVPYVAGGTVDLVARVLAQKLGDQMGQPFIVDNRPGASGSIGSDIASKAPPDGYTLLLQSPTLVASPFLMKKTPYNVKTDFTAISLLGSVPMVVVANPGVPGKNLQEFLAAARREPSKYAFGTSAIGSPMHLAQEAIKRDGKLDVPIVIYKGTGSALNDVLGGQISVIIDAIPSSAPNIAAGKLKPLAVTTRERLPSMPNVPTVAESGFAGFEMVTWYGLWAPPKLPAAILERLSAEVATAMRSAFVAERLGPQGFVPSPGTPAEFSAYIDKEAATYERIVKDAKIQID</sequence>
<dbReference type="EMBL" id="CP001636">
    <property type="protein sequence ID" value="ACS22503.1"/>
    <property type="molecule type" value="Genomic_DNA"/>
</dbReference>
<protein>
    <recommendedName>
        <fullName evidence="4">Tripartite tricarboxylate transporter substrate binding protein</fullName>
    </recommendedName>
</protein>
<dbReference type="eggNOG" id="COG3181">
    <property type="taxonomic scope" value="Bacteria"/>
</dbReference>
<dbReference type="InterPro" id="IPR005064">
    <property type="entry name" value="BUG"/>
</dbReference>
<dbReference type="PANTHER" id="PTHR42928:SF5">
    <property type="entry name" value="BLR1237 PROTEIN"/>
    <property type="match status" value="1"/>
</dbReference>
<keyword evidence="2" id="KW-0732">Signal</keyword>
<comment type="similarity">
    <text evidence="1">Belongs to the UPF0065 (bug) family.</text>
</comment>
<dbReference type="STRING" id="543728.Vapar_5930"/>
<dbReference type="PIRSF" id="PIRSF017082">
    <property type="entry name" value="YflP"/>
    <property type="match status" value="1"/>
</dbReference>
<dbReference type="HOGENOM" id="CLU_045683_0_0_4"/>
<dbReference type="InterPro" id="IPR042100">
    <property type="entry name" value="Bug_dom1"/>
</dbReference>
<reference evidence="3" key="1">
    <citation type="submission" date="2009-06" db="EMBL/GenBank/DDBJ databases">
        <title>Complete sequence of chromosome 2 of Variovorax paradoxus S110.</title>
        <authorList>
            <consortium name="US DOE Joint Genome Institute"/>
            <person name="Lucas S."/>
            <person name="Copeland A."/>
            <person name="Lapidus A."/>
            <person name="Glavina del Rio T."/>
            <person name="Tice H."/>
            <person name="Bruce D."/>
            <person name="Goodwin L."/>
            <person name="Pitluck S."/>
            <person name="Chertkov O."/>
            <person name="Brettin T."/>
            <person name="Detter J.C."/>
            <person name="Han C."/>
            <person name="Larimer F."/>
            <person name="Land M."/>
            <person name="Hauser L."/>
            <person name="Kyrpides N."/>
            <person name="Ovchinnikova G."/>
            <person name="Orwin P."/>
            <person name="Leadbetter J.R."/>
            <person name="Spain J.C."/>
            <person name="Han J.I."/>
        </authorList>
    </citation>
    <scope>NUCLEOTIDE SEQUENCE</scope>
    <source>
        <strain evidence="3">S110</strain>
    </source>
</reference>
<dbReference type="Pfam" id="PF03401">
    <property type="entry name" value="TctC"/>
    <property type="match status" value="1"/>
</dbReference>
<organism evidence="3">
    <name type="scientific">Variovorax paradoxus (strain S110)</name>
    <dbReference type="NCBI Taxonomy" id="543728"/>
    <lineage>
        <taxon>Bacteria</taxon>
        <taxon>Pseudomonadati</taxon>
        <taxon>Pseudomonadota</taxon>
        <taxon>Betaproteobacteria</taxon>
        <taxon>Burkholderiales</taxon>
        <taxon>Comamonadaceae</taxon>
        <taxon>Variovorax</taxon>
    </lineage>
</organism>
<dbReference type="KEGG" id="vap:Vapar_5930"/>
<dbReference type="AlphaFoldDB" id="C5D0F9"/>
<dbReference type="Gene3D" id="3.40.190.150">
    <property type="entry name" value="Bordetella uptake gene, domain 1"/>
    <property type="match status" value="1"/>
</dbReference>
<feature type="signal peptide" evidence="2">
    <location>
        <begin position="1"/>
        <end position="24"/>
    </location>
</feature>
<feature type="chain" id="PRO_5002947546" description="Tripartite tricarboxylate transporter substrate binding protein" evidence="2">
    <location>
        <begin position="25"/>
        <end position="323"/>
    </location>
</feature>
<gene>
    <name evidence="3" type="ordered locus">Vapar_5930</name>
</gene>
<dbReference type="PANTHER" id="PTHR42928">
    <property type="entry name" value="TRICARBOXYLATE-BINDING PROTEIN"/>
    <property type="match status" value="1"/>
</dbReference>
<accession>C5D0F9</accession>